<gene>
    <name evidence="1" type="ORF">FPZ49_10205</name>
</gene>
<dbReference type="EMBL" id="VNJI01000010">
    <property type="protein sequence ID" value="TVY10087.1"/>
    <property type="molecule type" value="Genomic_DNA"/>
</dbReference>
<name>A0A559KD69_9BACL</name>
<dbReference type="PANTHER" id="PTHR48098">
    <property type="entry name" value="ENTEROCHELIN ESTERASE-RELATED"/>
    <property type="match status" value="1"/>
</dbReference>
<dbReference type="Gene3D" id="3.40.50.1820">
    <property type="entry name" value="alpha/beta hydrolase"/>
    <property type="match status" value="1"/>
</dbReference>
<dbReference type="GO" id="GO:0016747">
    <property type="term" value="F:acyltransferase activity, transferring groups other than amino-acyl groups"/>
    <property type="evidence" value="ECO:0007669"/>
    <property type="project" value="TreeGrafter"/>
</dbReference>
<dbReference type="InterPro" id="IPR029058">
    <property type="entry name" value="AB_hydrolase_fold"/>
</dbReference>
<reference evidence="1 2" key="1">
    <citation type="submission" date="2019-07" db="EMBL/GenBank/DDBJ databases">
        <authorList>
            <person name="Kim J."/>
        </authorList>
    </citation>
    <scope>NUCLEOTIDE SEQUENCE [LARGE SCALE GENOMIC DNA]</scope>
    <source>
        <strain evidence="1 2">JC52</strain>
    </source>
</reference>
<accession>A0A559KD69</accession>
<dbReference type="AlphaFoldDB" id="A0A559KD69"/>
<evidence type="ECO:0000313" key="2">
    <source>
        <dbReference type="Proteomes" id="UP000317036"/>
    </source>
</evidence>
<keyword evidence="2" id="KW-1185">Reference proteome</keyword>
<comment type="caution">
    <text evidence="1">The sequence shown here is derived from an EMBL/GenBank/DDBJ whole genome shotgun (WGS) entry which is preliminary data.</text>
</comment>
<protein>
    <submittedName>
        <fullName evidence="1">Esterase family protein</fullName>
    </submittedName>
</protein>
<dbReference type="InterPro" id="IPR000801">
    <property type="entry name" value="Esterase-like"/>
</dbReference>
<organism evidence="1 2">
    <name type="scientific">Paenibacillus cremeus</name>
    <dbReference type="NCBI Taxonomy" id="2163881"/>
    <lineage>
        <taxon>Bacteria</taxon>
        <taxon>Bacillati</taxon>
        <taxon>Bacillota</taxon>
        <taxon>Bacilli</taxon>
        <taxon>Bacillales</taxon>
        <taxon>Paenibacillaceae</taxon>
        <taxon>Paenibacillus</taxon>
    </lineage>
</organism>
<dbReference type="InterPro" id="IPR050583">
    <property type="entry name" value="Mycobacterial_A85_antigen"/>
</dbReference>
<dbReference type="Pfam" id="PF00756">
    <property type="entry name" value="Esterase"/>
    <property type="match status" value="1"/>
</dbReference>
<dbReference type="RefSeq" id="WP_144846141.1">
    <property type="nucleotide sequence ID" value="NZ_VNJI01000010.1"/>
</dbReference>
<dbReference type="Proteomes" id="UP000317036">
    <property type="component" value="Unassembled WGS sequence"/>
</dbReference>
<dbReference type="OrthoDB" id="9777383at2"/>
<evidence type="ECO:0000313" key="1">
    <source>
        <dbReference type="EMBL" id="TVY10087.1"/>
    </source>
</evidence>
<dbReference type="PANTHER" id="PTHR48098:SF1">
    <property type="entry name" value="DIACYLGLYCEROL ACYLTRANSFERASE_MYCOLYLTRANSFERASE AG85A"/>
    <property type="match status" value="1"/>
</dbReference>
<sequence>MSVQPFPFFSGALYQRKLCNVYLPPSYDTSGDRRYPVIYLLHGLYGNEASWLMKGNAETTLDAMIASGQLRECIVVMPSDGGYGQGTFYMNWYDGSGRFEDYLLYDLIPAIDMEYRTIAERESRAVCGLSMGGFGAFMLALRNPGLFGAAASISGALTAANLITEELLRTELCRMIGPVKGPHVREHDLHVLAARMVGEENRPELHFNCGTSDYLYPLNTAYTVLLEQLGYPHEYMEFEGEHTWDYFGEHLTEALQFMEQFFAKSKSSSGE</sequence>
<proteinExistence type="predicted"/>
<dbReference type="SUPFAM" id="SSF53474">
    <property type="entry name" value="alpha/beta-Hydrolases"/>
    <property type="match status" value="1"/>
</dbReference>